<organism evidence="5 6">
    <name type="scientific">Citrus clementina</name>
    <name type="common">Clementine</name>
    <name type="synonym">Citrus deliciosa x Citrus sinensis</name>
    <dbReference type="NCBI Taxonomy" id="85681"/>
    <lineage>
        <taxon>Eukaryota</taxon>
        <taxon>Viridiplantae</taxon>
        <taxon>Streptophyta</taxon>
        <taxon>Embryophyta</taxon>
        <taxon>Tracheophyta</taxon>
        <taxon>Spermatophyta</taxon>
        <taxon>Magnoliopsida</taxon>
        <taxon>eudicotyledons</taxon>
        <taxon>Gunneridae</taxon>
        <taxon>Pentapetalae</taxon>
        <taxon>rosids</taxon>
        <taxon>malvids</taxon>
        <taxon>Sapindales</taxon>
        <taxon>Rutaceae</taxon>
        <taxon>Aurantioideae</taxon>
        <taxon>Citrus</taxon>
    </lineage>
</organism>
<evidence type="ECO:0000313" key="5">
    <source>
        <dbReference type="EMBL" id="ESR58701.1"/>
    </source>
</evidence>
<dbReference type="EMBL" id="KI536661">
    <property type="protein sequence ID" value="ESR58701.1"/>
    <property type="molecule type" value="Genomic_DNA"/>
</dbReference>
<keyword evidence="1" id="KW-1015">Disulfide bond</keyword>
<evidence type="ECO:0000256" key="2">
    <source>
        <dbReference type="SAM" id="MobiDB-lite"/>
    </source>
</evidence>
<evidence type="ECO:0000259" key="4">
    <source>
        <dbReference type="Pfam" id="PF06747"/>
    </source>
</evidence>
<evidence type="ECO:0000313" key="6">
    <source>
        <dbReference type="Proteomes" id="UP000030687"/>
    </source>
</evidence>
<feature type="domain" description="CHCH" evidence="4">
    <location>
        <begin position="36"/>
        <end position="70"/>
    </location>
</feature>
<evidence type="ECO:0000256" key="1">
    <source>
        <dbReference type="ARBA" id="ARBA00023157"/>
    </source>
</evidence>
<dbReference type="InParanoid" id="V4U936"/>
<proteinExistence type="predicted"/>
<dbReference type="PANTHER" id="PTHR48150:SF1">
    <property type="entry name" value="COX19 FAMILY PROTEIN (CHCH MOTIF)"/>
    <property type="match status" value="1"/>
</dbReference>
<evidence type="ECO:0000256" key="3">
    <source>
        <dbReference type="SAM" id="Phobius"/>
    </source>
</evidence>
<dbReference type="Proteomes" id="UP000030687">
    <property type="component" value="Unassembled WGS sequence"/>
</dbReference>
<dbReference type="PANTHER" id="PTHR48150">
    <property type="entry name" value="CYTOCHROME C OXIDASE-ASSEMBLY FACTOR COX23, MITOCHONDRIAL"/>
    <property type="match status" value="1"/>
</dbReference>
<feature type="transmembrane region" description="Helical" evidence="3">
    <location>
        <begin position="72"/>
        <end position="91"/>
    </location>
</feature>
<reference evidence="5 6" key="1">
    <citation type="submission" date="2013-10" db="EMBL/GenBank/DDBJ databases">
        <authorList>
            <consortium name="International Citrus Genome Consortium"/>
            <person name="Jenkins J."/>
            <person name="Schmutz J."/>
            <person name="Prochnik S."/>
            <person name="Rokhsar D."/>
            <person name="Gmitter F."/>
            <person name="Ollitrault P."/>
            <person name="Machado M."/>
            <person name="Talon M."/>
            <person name="Wincker P."/>
            <person name="Jaillon O."/>
            <person name="Morgante M."/>
        </authorList>
    </citation>
    <scope>NUCLEOTIDE SEQUENCE</scope>
    <source>
        <strain evidence="6">cv. Clemenules</strain>
    </source>
</reference>
<dbReference type="PROSITE" id="PS51808">
    <property type="entry name" value="CHCH"/>
    <property type="match status" value="1"/>
</dbReference>
<dbReference type="eggNOG" id="KOG4618">
    <property type="taxonomic scope" value="Eukaryota"/>
</dbReference>
<dbReference type="FunCoup" id="V4U936">
    <property type="interactions" value="321"/>
</dbReference>
<keyword evidence="3" id="KW-0812">Transmembrane</keyword>
<dbReference type="Pfam" id="PF06747">
    <property type="entry name" value="CHCH"/>
    <property type="match status" value="1"/>
</dbReference>
<sequence length="92" mass="10588">MNIRVRGNEQDTSMASGPATDTPPYASAARISDSQCYPQYTASLKCLEEFSTDKSKCQEHFDVYKECKKKEVLHFLSTFHMLFFIVPFCFFP</sequence>
<accession>V4U936</accession>
<dbReference type="AlphaFoldDB" id="V4U936"/>
<feature type="region of interest" description="Disordered" evidence="2">
    <location>
        <begin position="1"/>
        <end position="25"/>
    </location>
</feature>
<protein>
    <recommendedName>
        <fullName evidence="4">CHCH domain-containing protein</fullName>
    </recommendedName>
</protein>
<name>V4U936_CITCL</name>
<keyword evidence="3" id="KW-0472">Membrane</keyword>
<gene>
    <name evidence="5" type="ORF">CICLE_v10023064mg</name>
</gene>
<dbReference type="SUPFAM" id="SSF47072">
    <property type="entry name" value="Cysteine alpha-hairpin motif"/>
    <property type="match status" value="1"/>
</dbReference>
<dbReference type="InterPro" id="IPR010625">
    <property type="entry name" value="CHCH"/>
</dbReference>
<dbReference type="InterPro" id="IPR009069">
    <property type="entry name" value="Cys_alpha_HP_mot_SF"/>
</dbReference>
<keyword evidence="3" id="KW-1133">Transmembrane helix</keyword>
<dbReference type="STRING" id="85681.V4U936"/>
<dbReference type="Gramene" id="ESR58701">
    <property type="protein sequence ID" value="ESR58701"/>
    <property type="gene ID" value="CICLE_v10023064mg"/>
</dbReference>
<keyword evidence="6" id="KW-1185">Reference proteome</keyword>